<dbReference type="InterPro" id="IPR010146">
    <property type="entry name" value="CRISPR-assoc_prot_Csn2-typ"/>
</dbReference>
<dbReference type="Gene3D" id="3.40.50.11940">
    <property type="match status" value="1"/>
</dbReference>
<reference evidence="1 2" key="1">
    <citation type="submission" date="2019-12" db="EMBL/GenBank/DDBJ databases">
        <title>Lactobacillus hilgardii FLUB.</title>
        <authorList>
            <person name="Gustaw K."/>
        </authorList>
    </citation>
    <scope>NUCLEOTIDE SEQUENCE [LARGE SCALE GENOMIC DNA]</scope>
    <source>
        <strain evidence="1 2">FLUB</strain>
    </source>
</reference>
<dbReference type="Proteomes" id="UP000465035">
    <property type="component" value="Chromosome"/>
</dbReference>
<protein>
    <submittedName>
        <fullName evidence="1">Type II-A CRISPR-associated protein Csn2</fullName>
    </submittedName>
</protein>
<dbReference type="EMBL" id="CP047121">
    <property type="protein sequence ID" value="QHB52808.1"/>
    <property type="molecule type" value="Genomic_DNA"/>
</dbReference>
<dbReference type="SMR" id="A0A6P1E7U1"/>
<proteinExistence type="predicted"/>
<evidence type="ECO:0000313" key="1">
    <source>
        <dbReference type="EMBL" id="QHB52808.1"/>
    </source>
</evidence>
<gene>
    <name evidence="1" type="primary">csn2</name>
    <name evidence="1" type="ORF">GQR93_11700</name>
</gene>
<organism evidence="1 2">
    <name type="scientific">Lentilactobacillus hilgardii</name>
    <name type="common">Lactobacillus hilgardii</name>
    <dbReference type="NCBI Taxonomy" id="1588"/>
    <lineage>
        <taxon>Bacteria</taxon>
        <taxon>Bacillati</taxon>
        <taxon>Bacillota</taxon>
        <taxon>Bacilli</taxon>
        <taxon>Lactobacillales</taxon>
        <taxon>Lactobacillaceae</taxon>
        <taxon>Lentilactobacillus</taxon>
    </lineage>
</organism>
<accession>A0A6P1E7U1</accession>
<dbReference type="GeneID" id="69059037"/>
<dbReference type="RefSeq" id="WP_004466561.1">
    <property type="nucleotide sequence ID" value="NZ_CABKOL010000104.1"/>
</dbReference>
<evidence type="ECO:0000313" key="2">
    <source>
        <dbReference type="Proteomes" id="UP000465035"/>
    </source>
</evidence>
<dbReference type="Pfam" id="PF09711">
    <property type="entry name" value="Cas_Csn2"/>
    <property type="match status" value="1"/>
</dbReference>
<dbReference type="AlphaFoldDB" id="A0A6P1E7U1"/>
<dbReference type="NCBIfam" id="TIGR01866">
    <property type="entry name" value="cas_Csn2"/>
    <property type="match status" value="1"/>
</dbReference>
<dbReference type="CDD" id="cd12218">
    <property type="entry name" value="Csn2"/>
    <property type="match status" value="1"/>
</dbReference>
<dbReference type="InterPro" id="IPR038600">
    <property type="entry name" value="Csn2_sf"/>
</dbReference>
<sequence>MIISYASHQPVKVSNEQVTVIGTNSSVVYQDLLRGFRDGGQIKVCSDTYDELEVSKTIDLVGDVCTGGEEIERRYLSRITKAFLDDLTDPQRNRIHDSLNRLYNTVQEQLYMIDLPIEVTYDFDLKELTRFAKIHFDSGTANNPCAMIESILKVYEECHLKTTLIFTNVRQYLSIDQLREIEAMIKEIRVSVVLIEFTEMEHQDFYGNADFYYIDEDFVDWHNANH</sequence>
<name>A0A6P1E7U1_LENHI</name>